<organism evidence="1 2">
    <name type="scientific">Persicobacter psychrovividus</name>
    <dbReference type="NCBI Taxonomy" id="387638"/>
    <lineage>
        <taxon>Bacteria</taxon>
        <taxon>Pseudomonadati</taxon>
        <taxon>Bacteroidota</taxon>
        <taxon>Cytophagia</taxon>
        <taxon>Cytophagales</taxon>
        <taxon>Persicobacteraceae</taxon>
        <taxon>Persicobacter</taxon>
    </lineage>
</organism>
<evidence type="ECO:0000313" key="1">
    <source>
        <dbReference type="EMBL" id="BDC99526.1"/>
    </source>
</evidence>
<dbReference type="InterPro" id="IPR036514">
    <property type="entry name" value="SGNH_hydro_sf"/>
</dbReference>
<name>A0ABM7VEZ2_9BACT</name>
<dbReference type="Gene3D" id="3.40.50.1110">
    <property type="entry name" value="SGNH hydrolase"/>
    <property type="match status" value="2"/>
</dbReference>
<dbReference type="RefSeq" id="WP_332918963.1">
    <property type="nucleotide sequence ID" value="NZ_AP025292.1"/>
</dbReference>
<dbReference type="EMBL" id="AP025292">
    <property type="protein sequence ID" value="BDC99526.1"/>
    <property type="molecule type" value="Genomic_DNA"/>
</dbReference>
<proteinExistence type="predicted"/>
<sequence length="552" mass="58118">MMKSYKNILLGLGLAATAMVGCREVENVPTPISGSADFSNYIAVGNSLTSGYADGGLYAESQQNSYPLMIAQQMQAVGGGEFTQPTIPGNGSGYMKLTGLVGGSPVFENVAPDPAFAQPLADGPVFNNMGVPGIRVVDVQAPGYGSDPVKTNPFFYRMLPDANRMDSYIATLAKTNPSFFTLWLGNNDILGYAADGGKSGSAFNPINTASLTSREAFLPNYQALLNTMTANDAKGVAVSIPNVLDAPYFTTVNPQVQALLAVDSIAQRVTFDAATAVQANLLYAMGGFNGANFEAGLNFPLIQLEDSTSTTVRKFDIDTDDALLTFSRIQSDVLAKGLGYLDLTSPGLVQLFTDVALVQAGQKQPNAIITLLGVGTISEALIVPVQQYVEAKNAGDDATAGAIAAQVKAATGGQLDLDMVYPAAKNEFDNEYGIKVSPIGTEYVLDQDEKALVVERTTELNTEIKTLVDANPNVAYLDIQPILDRVIKGYAVDGVTLTGAYITGGAFSTDGIHLTPRGYAVTANGIIDAINKDFGSTISPVQVGNYRAVELP</sequence>
<keyword evidence="2" id="KW-1185">Reference proteome</keyword>
<gene>
    <name evidence="1" type="ORF">PEPS_18070</name>
</gene>
<protein>
    <submittedName>
        <fullName evidence="1">Outer membrane protein</fullName>
    </submittedName>
</protein>
<accession>A0ABM7VEZ2</accession>
<reference evidence="1 2" key="1">
    <citation type="submission" date="2021-12" db="EMBL/GenBank/DDBJ databases">
        <title>Genome sequencing of bacteria with rrn-lacking chromosome and rrn-plasmid.</title>
        <authorList>
            <person name="Anda M."/>
            <person name="Iwasaki W."/>
        </authorList>
    </citation>
    <scope>NUCLEOTIDE SEQUENCE [LARGE SCALE GENOMIC DNA]</scope>
    <source>
        <strain evidence="1 2">NBRC 101262</strain>
    </source>
</reference>
<dbReference type="SUPFAM" id="SSF52266">
    <property type="entry name" value="SGNH hydrolase"/>
    <property type="match status" value="2"/>
</dbReference>
<evidence type="ECO:0000313" key="2">
    <source>
        <dbReference type="Proteomes" id="UP001354989"/>
    </source>
</evidence>
<dbReference type="Proteomes" id="UP001354989">
    <property type="component" value="Chromosome"/>
</dbReference>